<dbReference type="InterPro" id="IPR012677">
    <property type="entry name" value="Nucleotide-bd_a/b_plait_sf"/>
</dbReference>
<dbReference type="InterPro" id="IPR052462">
    <property type="entry name" value="SLIRP/GR-RBP-like"/>
</dbReference>
<dbReference type="SUPFAM" id="SSF54928">
    <property type="entry name" value="RNA-binding domain, RBD"/>
    <property type="match status" value="1"/>
</dbReference>
<dbReference type="EMBL" id="AP018694">
    <property type="protein sequence ID" value="BBE17511.1"/>
    <property type="molecule type" value="Genomic_DNA"/>
</dbReference>
<dbReference type="Proteomes" id="UP001193389">
    <property type="component" value="Chromosome"/>
</dbReference>
<dbReference type="InterPro" id="IPR000504">
    <property type="entry name" value="RRM_dom"/>
</dbReference>
<feature type="domain" description="RRM" evidence="3">
    <location>
        <begin position="1"/>
        <end position="79"/>
    </location>
</feature>
<dbReference type="Pfam" id="PF00076">
    <property type="entry name" value="RRM_1"/>
    <property type="match status" value="1"/>
</dbReference>
<dbReference type="KEGG" id="anf:AQPE_1662"/>
<dbReference type="InterPro" id="IPR035979">
    <property type="entry name" value="RBD_domain_sf"/>
</dbReference>
<evidence type="ECO:0000313" key="4">
    <source>
        <dbReference type="EMBL" id="BBE17511.1"/>
    </source>
</evidence>
<dbReference type="AlphaFoldDB" id="A0A5K7S7G3"/>
<accession>A0A5K7S7G3</accession>
<reference evidence="4" key="1">
    <citation type="journal article" date="2020" name="Int. J. Syst. Evol. Microbiol.">
        <title>Aquipluma nitroreducens gen. nov. sp. nov., a novel facultatively anaerobic bacterium isolated from a freshwater lake.</title>
        <authorList>
            <person name="Watanabe M."/>
            <person name="Kojima H."/>
            <person name="Fukui M."/>
        </authorList>
    </citation>
    <scope>NUCLEOTIDE SEQUENCE</scope>
    <source>
        <strain evidence="4">MeG22</strain>
    </source>
</reference>
<gene>
    <name evidence="4" type="ORF">AQPE_1662</name>
</gene>
<name>A0A5K7S7G3_9BACT</name>
<dbReference type="RefSeq" id="WP_318350500.1">
    <property type="nucleotide sequence ID" value="NZ_AP018694.1"/>
</dbReference>
<evidence type="ECO:0000259" key="3">
    <source>
        <dbReference type="PROSITE" id="PS50102"/>
    </source>
</evidence>
<evidence type="ECO:0000256" key="1">
    <source>
        <dbReference type="ARBA" id="ARBA00022884"/>
    </source>
</evidence>
<dbReference type="PROSITE" id="PS50102">
    <property type="entry name" value="RRM"/>
    <property type="match status" value="1"/>
</dbReference>
<keyword evidence="5" id="KW-1185">Reference proteome</keyword>
<feature type="region of interest" description="Disordered" evidence="2">
    <location>
        <begin position="74"/>
        <end position="159"/>
    </location>
</feature>
<dbReference type="Gene3D" id="3.30.70.330">
    <property type="match status" value="1"/>
</dbReference>
<proteinExistence type="predicted"/>
<dbReference type="PANTHER" id="PTHR48027">
    <property type="entry name" value="HETEROGENEOUS NUCLEAR RIBONUCLEOPROTEIN 87F-RELATED"/>
    <property type="match status" value="1"/>
</dbReference>
<keyword evidence="1" id="KW-0694">RNA-binding</keyword>
<sequence length="159" mass="16155">MNIFVGSLPFKIEESELQEIFEEYGEVTSVKIITDRATGRSKGFGFVEMTNEEEAKKAIEELNNAEIEGRTIVVNKAEEKKEGSRPSGGFRGGNSGGGFRGGNSGGGGFRGGSGGAGGFRGGNAGGGGGFRGGDRGGNSGGGFNRGGGSSAGGNRRSEY</sequence>
<feature type="compositionally biased region" description="Gly residues" evidence="2">
    <location>
        <begin position="89"/>
        <end position="151"/>
    </location>
</feature>
<evidence type="ECO:0000256" key="2">
    <source>
        <dbReference type="SAM" id="MobiDB-lite"/>
    </source>
</evidence>
<evidence type="ECO:0000313" key="5">
    <source>
        <dbReference type="Proteomes" id="UP001193389"/>
    </source>
</evidence>
<dbReference type="GO" id="GO:0003723">
    <property type="term" value="F:RNA binding"/>
    <property type="evidence" value="ECO:0007669"/>
    <property type="project" value="UniProtKB-KW"/>
</dbReference>
<organism evidence="4 5">
    <name type="scientific">Aquipluma nitroreducens</name>
    <dbReference type="NCBI Taxonomy" id="2010828"/>
    <lineage>
        <taxon>Bacteria</taxon>
        <taxon>Pseudomonadati</taxon>
        <taxon>Bacteroidota</taxon>
        <taxon>Bacteroidia</taxon>
        <taxon>Marinilabiliales</taxon>
        <taxon>Prolixibacteraceae</taxon>
        <taxon>Aquipluma</taxon>
    </lineage>
</organism>
<dbReference type="SMART" id="SM00360">
    <property type="entry name" value="RRM"/>
    <property type="match status" value="1"/>
</dbReference>
<protein>
    <submittedName>
        <fullName evidence="4">RNA-binding region RNP-1</fullName>
    </submittedName>
</protein>